<gene>
    <name evidence="6" type="primary">LOC109114582</name>
</gene>
<dbReference type="Pfam" id="PF12656">
    <property type="entry name" value="G-patch_2"/>
    <property type="match status" value="1"/>
</dbReference>
<dbReference type="GO" id="GO:0005634">
    <property type="term" value="C:nucleus"/>
    <property type="evidence" value="ECO:0007669"/>
    <property type="project" value="UniProtKB-SubCell"/>
</dbReference>
<evidence type="ECO:0000256" key="2">
    <source>
        <dbReference type="ARBA" id="ARBA00023242"/>
    </source>
</evidence>
<reference evidence="6" key="1">
    <citation type="submission" date="2025-08" db="UniProtKB">
        <authorList>
            <consortium name="RefSeq"/>
        </authorList>
    </citation>
    <scope>IDENTIFICATION</scope>
</reference>
<dbReference type="InterPro" id="IPR026822">
    <property type="entry name" value="Spp2/MOS2_G-patch"/>
</dbReference>
<evidence type="ECO:0000259" key="4">
    <source>
        <dbReference type="PROSITE" id="PS50174"/>
    </source>
</evidence>
<dbReference type="InterPro" id="IPR045166">
    <property type="entry name" value="Spp2-like"/>
</dbReference>
<feature type="region of interest" description="Disordered" evidence="3">
    <location>
        <begin position="109"/>
        <end position="165"/>
    </location>
</feature>
<dbReference type="InterPro" id="IPR000467">
    <property type="entry name" value="G_patch_dom"/>
</dbReference>
<dbReference type="PANTHER" id="PTHR15818:SF2">
    <property type="entry name" value="G-PATCH DOMAIN AND KOW MOTIFS-CONTAINING PROTEIN"/>
    <property type="match status" value="1"/>
</dbReference>
<name>A0A1U8Q334_NELNU</name>
<dbReference type="PANTHER" id="PTHR15818">
    <property type="entry name" value="G PATCH AND KOW-CONTAINING"/>
    <property type="match status" value="1"/>
</dbReference>
<feature type="compositionally biased region" description="Basic and acidic residues" evidence="3">
    <location>
        <begin position="109"/>
        <end position="159"/>
    </location>
</feature>
<dbReference type="KEGG" id="nnu:109114582"/>
<dbReference type="GO" id="GO:0003676">
    <property type="term" value="F:nucleic acid binding"/>
    <property type="evidence" value="ECO:0007669"/>
    <property type="project" value="InterPro"/>
</dbReference>
<proteinExistence type="predicted"/>
<dbReference type="SMART" id="SM00443">
    <property type="entry name" value="G_patch"/>
    <property type="match status" value="1"/>
</dbReference>
<protein>
    <submittedName>
        <fullName evidence="6">Protein MOS2-like</fullName>
    </submittedName>
</protein>
<keyword evidence="2" id="KW-0539">Nucleus</keyword>
<evidence type="ECO:0000256" key="3">
    <source>
        <dbReference type="SAM" id="MobiDB-lite"/>
    </source>
</evidence>
<comment type="subcellular location">
    <subcellularLocation>
        <location evidence="1">Nucleus</location>
    </subcellularLocation>
</comment>
<dbReference type="PROSITE" id="PS50174">
    <property type="entry name" value="G_PATCH"/>
    <property type="match status" value="1"/>
</dbReference>
<evidence type="ECO:0000313" key="6">
    <source>
        <dbReference type="RefSeq" id="XP_019053032.1"/>
    </source>
</evidence>
<keyword evidence="5" id="KW-1185">Reference proteome</keyword>
<dbReference type="InParanoid" id="A0A1U8Q334"/>
<dbReference type="RefSeq" id="XP_019053032.1">
    <property type="nucleotide sequence ID" value="XM_019197487.1"/>
</dbReference>
<dbReference type="GO" id="GO:0000398">
    <property type="term" value="P:mRNA splicing, via spliceosome"/>
    <property type="evidence" value="ECO:0007669"/>
    <property type="project" value="InterPro"/>
</dbReference>
<dbReference type="OrthoDB" id="5577072at2759"/>
<dbReference type="AlphaFoldDB" id="A0A1U8Q334"/>
<evidence type="ECO:0000256" key="1">
    <source>
        <dbReference type="ARBA" id="ARBA00004123"/>
    </source>
</evidence>
<dbReference type="GeneID" id="109114582"/>
<accession>A0A1U8Q334</accession>
<dbReference type="STRING" id="4432.A0A1U8Q334"/>
<feature type="domain" description="G-patch" evidence="4">
    <location>
        <begin position="18"/>
        <end position="64"/>
    </location>
</feature>
<evidence type="ECO:0000313" key="5">
    <source>
        <dbReference type="Proteomes" id="UP000189703"/>
    </source>
</evidence>
<dbReference type="Proteomes" id="UP000189703">
    <property type="component" value="Unplaced"/>
</dbReference>
<organism evidence="5 6">
    <name type="scientific">Nelumbo nucifera</name>
    <name type="common">Sacred lotus</name>
    <dbReference type="NCBI Taxonomy" id="4432"/>
    <lineage>
        <taxon>Eukaryota</taxon>
        <taxon>Viridiplantae</taxon>
        <taxon>Streptophyta</taxon>
        <taxon>Embryophyta</taxon>
        <taxon>Tracheophyta</taxon>
        <taxon>Spermatophyta</taxon>
        <taxon>Magnoliopsida</taxon>
        <taxon>Proteales</taxon>
        <taxon>Nelumbonaceae</taxon>
        <taxon>Nelumbo</taxon>
    </lineage>
</organism>
<sequence>MKRLPDDLGFDEFTTVPVEGFGAALLAGYGWIEGRGVGRNAKKDVKIVQYERRTAKEGLGFKPEMHDRKQEGLLDGREEVTSKVNEVAELGSVEEKKCLKNLVELKIQESRDDKSSRDERRATSGSHGYDREKRDGSNDYRRKDKRQREEGRRGGEMKIDNGATS</sequence>